<dbReference type="GO" id="GO:0005886">
    <property type="term" value="C:plasma membrane"/>
    <property type="evidence" value="ECO:0007669"/>
    <property type="project" value="TreeGrafter"/>
</dbReference>
<comment type="similarity">
    <text evidence="1">Belongs to the arrestin family.</text>
</comment>
<feature type="compositionally biased region" description="Polar residues" evidence="2">
    <location>
        <begin position="1178"/>
        <end position="1195"/>
    </location>
</feature>
<feature type="compositionally biased region" description="Polar residues" evidence="2">
    <location>
        <begin position="1241"/>
        <end position="1250"/>
    </location>
</feature>
<dbReference type="PANTHER" id="PTHR11188">
    <property type="entry name" value="ARRESTIN DOMAIN CONTAINING PROTEIN"/>
    <property type="match status" value="1"/>
</dbReference>
<evidence type="ECO:0000313" key="4">
    <source>
        <dbReference type="EMBL" id="KAK0147290.1"/>
    </source>
</evidence>
<protein>
    <submittedName>
        <fullName evidence="4">Arrestin domain-containing protein 3</fullName>
    </submittedName>
</protein>
<dbReference type="GO" id="GO:0005737">
    <property type="term" value="C:cytoplasm"/>
    <property type="evidence" value="ECO:0007669"/>
    <property type="project" value="TreeGrafter"/>
</dbReference>
<evidence type="ECO:0000256" key="2">
    <source>
        <dbReference type="SAM" id="MobiDB-lite"/>
    </source>
</evidence>
<name>A0AA47P3S8_MERPO</name>
<dbReference type="EMBL" id="JAOPHQ010002319">
    <property type="protein sequence ID" value="KAK0147290.1"/>
    <property type="molecule type" value="Genomic_DNA"/>
</dbReference>
<dbReference type="InterPro" id="IPR014752">
    <property type="entry name" value="Arrestin-like_C"/>
</dbReference>
<dbReference type="GO" id="GO:0007399">
    <property type="term" value="P:nervous system development"/>
    <property type="evidence" value="ECO:0007669"/>
    <property type="project" value="UniProtKB-ARBA"/>
</dbReference>
<dbReference type="SMART" id="SM01017">
    <property type="entry name" value="Arrestin_C"/>
    <property type="match status" value="3"/>
</dbReference>
<dbReference type="InterPro" id="IPR050357">
    <property type="entry name" value="Arrestin_domain-protein"/>
</dbReference>
<sequence length="1268" mass="139070">MSTVKNFTLTYDNPRGVFSEGDALTGVVTLELLKDAKVESLFVKAKGDANVHWSEKRGDHNHSYNAHTRFFKLKQSLIPESAKGESMPSSFKGTYGRIVYALEAKLTRSWKWDRNVEHELKFASKDMVNLSSMATRQVGATDKEMSFSKGSVHMEAFVESGFCSPGGKVAVTAKINNTSSKDMTPKFSLKQKVMFHAQGRSKHSEYVVCKVGGDVIEKKSERTVYCALDIPHDQTLSIKNCDIISVEYQLKVYLDISFSSDPEIKFPMVMISPHLNLRPDETRQPYPPVAFGGPSSSDFPPPAACFVPPPGENAYGHPAAFGSGYSTVPQQPPMYSAYPTVPGAQPGAQPYPTVPGAQPYPPMPGAQPYPPMPGAQPYPPMPGAQPAMFSAQPMAKGAAYNNPMPQTVPPYGPQSSSSSPMHHPYPTAPPSAPVFNPTPSAPPSFDHFAPAPTFNLPEYLTLDYDLPNAKRGFSEGDNIKGTLTFELKNDTKVESVFVKAKGEANVRWTEGNGDRSYNSRQRFFKVKCYVTPPNSKGKTSATWKHNLGYTLCYRKAFIDIISWLQYHRRPMILLFSNLHRSLPPSFKGDNGKIVYTLEAKITRSWRMDCKVQTEFNFFSRSISNINHLMVGNVAKNVGTFSNGQVQMNATMERGVYAPGQTLAVTANVKNFSNKKIRPKYTLNQAVMYWSKRKIASRAKILIQASSGNVIEPNTEKRFICSLPIPVDAVPSINNCQIISVEYFLQVYLDIKFTFDPEIRFPLVIVPPGSLDLHQRGGAVGPFPPGTTNFTLTYDNPRGVFSEGDALTGVVTLELLKDAKVQSLFVKAKGDANVHWSDQSDDNNESYNAHTRFFKLKQSLIPKSAKGELKRNKVSMPSSFKGTDGKIVYALEAKLTRSWKWDRNVEHELKFASKDMVNLSSMAVCGKVAVTAKINNTSYKDMTPKFSLKQKVMFHAQGRSKHSEYVVCKVGGDVIEKNSETTVYCTLDIPHDQTLSVKNCDIISVEYQLKVYLDISFSSDPEIKFPMVMISPHLNLGPDETRQPYPPVAFGGPSSSDFPPPAACFVPPPGENAYGHPAAFGSGYSTVPQQPPMYSAYPTVPGAQPGAQPYPTVPGAQPYPPMPGAQPGAQPYPPMPGAQPGAQPYPPMPGAQPYPPMPGAQPAMFSAQPMAKGAAYNNPMPQTVSPYGPQASSSSPMHHPYPTAPPSAPVFNPTPSAPPSFDHFAPAPTFNMPECGLGMNTDYLSSQQNEEPPSYLSMFPPPADDKPSN</sequence>
<feature type="region of interest" description="Disordered" evidence="2">
    <location>
        <begin position="405"/>
        <end position="427"/>
    </location>
</feature>
<dbReference type="GO" id="GO:0015031">
    <property type="term" value="P:protein transport"/>
    <property type="evidence" value="ECO:0007669"/>
    <property type="project" value="TreeGrafter"/>
</dbReference>
<feature type="region of interest" description="Disordered" evidence="2">
    <location>
        <begin position="1104"/>
        <end position="1216"/>
    </location>
</feature>
<gene>
    <name evidence="4" type="primary">Arrdc3_0</name>
    <name evidence="4" type="ORF">N1851_013301</name>
</gene>
<feature type="compositionally biased region" description="Low complexity" evidence="2">
    <location>
        <begin position="413"/>
        <end position="425"/>
    </location>
</feature>
<dbReference type="InterPro" id="IPR011022">
    <property type="entry name" value="Arrestin_C-like"/>
</dbReference>
<dbReference type="InterPro" id="IPR014756">
    <property type="entry name" value="Ig_E-set"/>
</dbReference>
<dbReference type="Pfam" id="PF02752">
    <property type="entry name" value="Arrestin_C"/>
    <property type="match status" value="3"/>
</dbReference>
<feature type="domain" description="Arrestin C-terminal-like" evidence="3">
    <location>
        <begin position="641"/>
        <end position="767"/>
    </location>
</feature>
<evidence type="ECO:0000256" key="1">
    <source>
        <dbReference type="ARBA" id="ARBA00005298"/>
    </source>
</evidence>
<feature type="region of interest" description="Disordered" evidence="2">
    <location>
        <begin position="1237"/>
        <end position="1268"/>
    </location>
</feature>
<comment type="caution">
    <text evidence="4">The sequence shown here is derived from an EMBL/GenBank/DDBJ whole genome shotgun (WGS) entry which is preliminary data.</text>
</comment>
<dbReference type="AlphaFoldDB" id="A0AA47P3S8"/>
<feature type="domain" description="Arrestin C-terminal-like" evidence="3">
    <location>
        <begin position="148"/>
        <end position="275"/>
    </location>
</feature>
<feature type="domain" description="Arrestin C-terminal-like" evidence="3">
    <location>
        <begin position="912"/>
        <end position="1033"/>
    </location>
</feature>
<keyword evidence="5" id="KW-1185">Reference proteome</keyword>
<proteinExistence type="inferred from homology"/>
<evidence type="ECO:0000259" key="3">
    <source>
        <dbReference type="SMART" id="SM01017"/>
    </source>
</evidence>
<dbReference type="SUPFAM" id="SSF81296">
    <property type="entry name" value="E set domains"/>
    <property type="match status" value="6"/>
</dbReference>
<reference evidence="4" key="1">
    <citation type="journal article" date="2023" name="Front. Mar. Sci.">
        <title>A new Merluccius polli reference genome to investigate the effects of global change in West African waters.</title>
        <authorList>
            <person name="Mateo J.L."/>
            <person name="Blanco-Fernandez C."/>
            <person name="Garcia-Vazquez E."/>
            <person name="Machado-Schiaffino G."/>
        </authorList>
    </citation>
    <scope>NUCLEOTIDE SEQUENCE</scope>
    <source>
        <strain evidence="4">C29</strain>
        <tissue evidence="4">Fin</tissue>
    </source>
</reference>
<dbReference type="Pfam" id="PF00339">
    <property type="entry name" value="Arrestin_N"/>
    <property type="match status" value="3"/>
</dbReference>
<organism evidence="4 5">
    <name type="scientific">Merluccius polli</name>
    <name type="common">Benguela hake</name>
    <name type="synonym">Merluccius cadenati</name>
    <dbReference type="NCBI Taxonomy" id="89951"/>
    <lineage>
        <taxon>Eukaryota</taxon>
        <taxon>Metazoa</taxon>
        <taxon>Chordata</taxon>
        <taxon>Craniata</taxon>
        <taxon>Vertebrata</taxon>
        <taxon>Euteleostomi</taxon>
        <taxon>Actinopterygii</taxon>
        <taxon>Neopterygii</taxon>
        <taxon>Teleostei</taxon>
        <taxon>Neoteleostei</taxon>
        <taxon>Acanthomorphata</taxon>
        <taxon>Zeiogadaria</taxon>
        <taxon>Gadariae</taxon>
        <taxon>Gadiformes</taxon>
        <taxon>Gadoidei</taxon>
        <taxon>Merlucciidae</taxon>
        <taxon>Merluccius</taxon>
    </lineage>
</organism>
<dbReference type="Proteomes" id="UP001174136">
    <property type="component" value="Unassembled WGS sequence"/>
</dbReference>
<dbReference type="InterPro" id="IPR011021">
    <property type="entry name" value="Arrestin-like_N"/>
</dbReference>
<dbReference type="PANTHER" id="PTHR11188:SF135">
    <property type="entry name" value="ARRESTIN DOMAIN CONTAINING 3-LIKE-RELATED"/>
    <property type="match status" value="1"/>
</dbReference>
<feature type="compositionally biased region" description="Pro residues" evidence="2">
    <location>
        <begin position="1116"/>
        <end position="1158"/>
    </location>
</feature>
<dbReference type="Gene3D" id="2.60.40.640">
    <property type="match status" value="7"/>
</dbReference>
<accession>A0AA47P3S8</accession>
<evidence type="ECO:0000313" key="5">
    <source>
        <dbReference type="Proteomes" id="UP001174136"/>
    </source>
</evidence>